<keyword evidence="2" id="KW-1185">Reference proteome</keyword>
<evidence type="ECO:0008006" key="3">
    <source>
        <dbReference type="Google" id="ProtNLM"/>
    </source>
</evidence>
<name>A0ABT9WQ24_9BACI</name>
<organism evidence="1 2">
    <name type="scientific">Bacillus chungangensis</name>
    <dbReference type="NCBI Taxonomy" id="587633"/>
    <lineage>
        <taxon>Bacteria</taxon>
        <taxon>Bacillati</taxon>
        <taxon>Bacillota</taxon>
        <taxon>Bacilli</taxon>
        <taxon>Bacillales</taxon>
        <taxon>Bacillaceae</taxon>
        <taxon>Bacillus</taxon>
    </lineage>
</organism>
<accession>A0ABT9WQ24</accession>
<protein>
    <recommendedName>
        <fullName evidence="3">DUF4309 domain-containing protein</fullName>
    </recommendedName>
</protein>
<gene>
    <name evidence="1" type="ORF">J2S08_001224</name>
</gene>
<comment type="caution">
    <text evidence="1">The sequence shown here is derived from an EMBL/GenBank/DDBJ whole genome shotgun (WGS) entry which is preliminary data.</text>
</comment>
<evidence type="ECO:0000313" key="2">
    <source>
        <dbReference type="Proteomes" id="UP001223586"/>
    </source>
</evidence>
<dbReference type="Proteomes" id="UP001223586">
    <property type="component" value="Unassembled WGS sequence"/>
</dbReference>
<evidence type="ECO:0000313" key="1">
    <source>
        <dbReference type="EMBL" id="MDQ0175390.1"/>
    </source>
</evidence>
<dbReference type="EMBL" id="JAUSTT010000006">
    <property type="protein sequence ID" value="MDQ0175390.1"/>
    <property type="molecule type" value="Genomic_DNA"/>
</dbReference>
<reference evidence="1 2" key="1">
    <citation type="submission" date="2023-07" db="EMBL/GenBank/DDBJ databases">
        <title>Genomic Encyclopedia of Type Strains, Phase IV (KMG-IV): sequencing the most valuable type-strain genomes for metagenomic binning, comparative biology and taxonomic classification.</title>
        <authorList>
            <person name="Goeker M."/>
        </authorList>
    </citation>
    <scope>NUCLEOTIDE SEQUENCE [LARGE SCALE GENOMIC DNA]</scope>
    <source>
        <strain evidence="1 2">DSM 23837</strain>
    </source>
</reference>
<proteinExistence type="predicted"/>
<dbReference type="RefSeq" id="WP_307227678.1">
    <property type="nucleotide sequence ID" value="NZ_JAUSTT010000006.1"/>
</dbReference>
<sequence length="195" mass="22637">MGKILKHMIFILVIGFFLLFFSRIELFTDAEETDKSITLLKAYQLGLEYAREIDRQAELLHINSVDDDKKSGMNGKKENWQMLIVLPNKDKRIGITIENQKVTRTQMLDGVSLSYFIIRENEMKFNSDEAVKKAINDFSLEPGGKDNYLFNGYHFKLIKDKDILFLTVVGDKNDNQMEVHFHATTGKYLGRTEHH</sequence>